<proteinExistence type="inferred from homology"/>
<dbReference type="Gene3D" id="1.10.560.10">
    <property type="entry name" value="GroEL-like equatorial domain"/>
    <property type="match status" value="1"/>
</dbReference>
<evidence type="ECO:0000313" key="8">
    <source>
        <dbReference type="Proteomes" id="UP001139887"/>
    </source>
</evidence>
<dbReference type="OrthoDB" id="10248520at2759"/>
<evidence type="ECO:0000256" key="2">
    <source>
        <dbReference type="ARBA" id="ARBA00008020"/>
    </source>
</evidence>
<dbReference type="InterPro" id="IPR002423">
    <property type="entry name" value="Cpn60/GroEL/TCP-1"/>
</dbReference>
<evidence type="ECO:0000256" key="5">
    <source>
        <dbReference type="ARBA" id="ARBA00022840"/>
    </source>
</evidence>
<dbReference type="InterPro" id="IPR017998">
    <property type="entry name" value="Chaperone_TCP-1"/>
</dbReference>
<dbReference type="InterPro" id="IPR027413">
    <property type="entry name" value="GROEL-like_equatorial_sf"/>
</dbReference>
<evidence type="ECO:0000256" key="6">
    <source>
        <dbReference type="ARBA" id="ARBA00023186"/>
    </source>
</evidence>
<evidence type="ECO:0000256" key="1">
    <source>
        <dbReference type="ARBA" id="ARBA00002912"/>
    </source>
</evidence>
<keyword evidence="4" id="KW-0547">Nucleotide-binding</keyword>
<dbReference type="GO" id="GO:0005832">
    <property type="term" value="C:chaperonin-containing T-complex"/>
    <property type="evidence" value="ECO:0007669"/>
    <property type="project" value="UniProtKB-ARBA"/>
</dbReference>
<evidence type="ECO:0000256" key="3">
    <source>
        <dbReference type="ARBA" id="ARBA00011381"/>
    </source>
</evidence>
<dbReference type="PANTHER" id="PTHR11353">
    <property type="entry name" value="CHAPERONIN"/>
    <property type="match status" value="1"/>
</dbReference>
<dbReference type="SUPFAM" id="SSF48592">
    <property type="entry name" value="GroEL equatorial domain-like"/>
    <property type="match status" value="1"/>
</dbReference>
<keyword evidence="6" id="KW-0143">Chaperone</keyword>
<comment type="function">
    <text evidence="1">Molecular chaperone; assists the folding of proteins upon ATP hydrolysis.</text>
</comment>
<sequence>MSCAVDDAAKTVPGKRAIAMEAFARALRQMPTILADNAGLDSADLVARLRAAHYDGNSTMGLDLVNGDVVDVLGKVTESFKLKRQVLLSAAEAAEMILRVDDIIRCAPRQRRG</sequence>
<comment type="caution">
    <text evidence="7">The sequence shown here is derived from an EMBL/GenBank/DDBJ whole genome shotgun (WGS) entry which is preliminary data.</text>
</comment>
<accession>A0A9W8LXV8</accession>
<dbReference type="AlphaFoldDB" id="A0A9W8LXV8"/>
<dbReference type="EMBL" id="JANBUW010001272">
    <property type="protein sequence ID" value="KAJ2843846.1"/>
    <property type="molecule type" value="Genomic_DNA"/>
</dbReference>
<dbReference type="GO" id="GO:0140662">
    <property type="term" value="F:ATP-dependent protein folding chaperone"/>
    <property type="evidence" value="ECO:0007669"/>
    <property type="project" value="InterPro"/>
</dbReference>
<evidence type="ECO:0000313" key="7">
    <source>
        <dbReference type="EMBL" id="KAJ2843846.1"/>
    </source>
</evidence>
<keyword evidence="5" id="KW-0067">ATP-binding</keyword>
<protein>
    <submittedName>
        <fullName evidence="7">T-complex protein 1 subunit beta</fullName>
    </submittedName>
</protein>
<organism evidence="7 8">
    <name type="scientific">Coemansia brasiliensis</name>
    <dbReference type="NCBI Taxonomy" id="2650707"/>
    <lineage>
        <taxon>Eukaryota</taxon>
        <taxon>Fungi</taxon>
        <taxon>Fungi incertae sedis</taxon>
        <taxon>Zoopagomycota</taxon>
        <taxon>Kickxellomycotina</taxon>
        <taxon>Kickxellomycetes</taxon>
        <taxon>Kickxellales</taxon>
        <taxon>Kickxellaceae</taxon>
        <taxon>Coemansia</taxon>
    </lineage>
</organism>
<reference evidence="7" key="1">
    <citation type="submission" date="2022-07" db="EMBL/GenBank/DDBJ databases">
        <title>Phylogenomic reconstructions and comparative analyses of Kickxellomycotina fungi.</title>
        <authorList>
            <person name="Reynolds N.K."/>
            <person name="Stajich J.E."/>
            <person name="Barry K."/>
            <person name="Grigoriev I.V."/>
            <person name="Crous P."/>
            <person name="Smith M.E."/>
        </authorList>
    </citation>
    <scope>NUCLEOTIDE SEQUENCE</scope>
    <source>
        <strain evidence="7">NRRL 1566</strain>
    </source>
</reference>
<gene>
    <name evidence="7" type="primary">CCT2_2</name>
    <name evidence="7" type="ORF">IWW36_005401</name>
</gene>
<evidence type="ECO:0000256" key="4">
    <source>
        <dbReference type="ARBA" id="ARBA00022741"/>
    </source>
</evidence>
<dbReference type="FunFam" id="1.10.560.10:FF:000017">
    <property type="entry name" value="T-complex protein 1 subunit eta"/>
    <property type="match status" value="1"/>
</dbReference>
<dbReference type="Proteomes" id="UP001139887">
    <property type="component" value="Unassembled WGS sequence"/>
</dbReference>
<comment type="subunit">
    <text evidence="3">Component of the T-complex protein 1 (TCP1) complex.</text>
</comment>
<keyword evidence="8" id="KW-1185">Reference proteome</keyword>
<dbReference type="Pfam" id="PF00118">
    <property type="entry name" value="Cpn60_TCP1"/>
    <property type="match status" value="1"/>
</dbReference>
<comment type="similarity">
    <text evidence="2">Belongs to the TCP-1 chaperonin family.</text>
</comment>
<name>A0A9W8LXV8_9FUNG</name>
<dbReference type="GO" id="GO:0005524">
    <property type="term" value="F:ATP binding"/>
    <property type="evidence" value="ECO:0007669"/>
    <property type="project" value="UniProtKB-KW"/>
</dbReference>